<feature type="domain" description="Malonyl-CoA:ACP transacylase (MAT)" evidence="6">
    <location>
        <begin position="6"/>
        <end position="310"/>
    </location>
</feature>
<reference evidence="8" key="1">
    <citation type="submission" date="2017-12" db="EMBL/GenBank/DDBJ databases">
        <title>FDA dAtabase for Regulatory Grade micrObial Sequences (FDA-ARGOS): Supporting development and validation of Infectious Disease Dx tests.</title>
        <authorList>
            <person name="Hoffmann M."/>
            <person name="Allard M."/>
            <person name="Evans P."/>
            <person name="Brown E."/>
            <person name="Tallon L."/>
            <person name="Sadzewicz L."/>
            <person name="Sengamalay N."/>
            <person name="Ott S."/>
            <person name="Godinez A."/>
            <person name="Nagaraj S."/>
            <person name="Vavikolanu K."/>
            <person name="Aluvathingal J."/>
            <person name="Nadendla S."/>
            <person name="Sichtig H."/>
        </authorList>
    </citation>
    <scope>NUCLEOTIDE SEQUENCE [LARGE SCALE GENOMIC DNA]</scope>
    <source>
        <strain evidence="8">FDAARGOS_249</strain>
    </source>
</reference>
<dbReference type="InterPro" id="IPR024925">
    <property type="entry name" value="Malonyl_CoA-ACP_transAc"/>
</dbReference>
<dbReference type="PANTHER" id="PTHR42681:SF1">
    <property type="entry name" value="MALONYL-COA-ACYL CARRIER PROTEIN TRANSACYLASE, MITOCHONDRIAL"/>
    <property type="match status" value="1"/>
</dbReference>
<feature type="active site" evidence="5">
    <location>
        <position position="200"/>
    </location>
</feature>
<dbReference type="InterPro" id="IPR016035">
    <property type="entry name" value="Acyl_Trfase/lysoPLipase"/>
</dbReference>
<evidence type="ECO:0000313" key="7">
    <source>
        <dbReference type="EMBL" id="PNL92336.1"/>
    </source>
</evidence>
<evidence type="ECO:0000256" key="5">
    <source>
        <dbReference type="PIRSR" id="PIRSR000446-1"/>
    </source>
</evidence>
<dbReference type="Pfam" id="PF00698">
    <property type="entry name" value="Acyl_transf_1"/>
    <property type="match status" value="1"/>
</dbReference>
<comment type="caution">
    <text evidence="7">The sequence shown here is derived from an EMBL/GenBank/DDBJ whole genome shotgun (WGS) entry which is preliminary data.</text>
</comment>
<keyword evidence="2 4" id="KW-0012">Acyltransferase</keyword>
<dbReference type="RefSeq" id="WP_083070096.1">
    <property type="nucleotide sequence ID" value="NZ_NBTM02000001.1"/>
</dbReference>
<evidence type="ECO:0000256" key="3">
    <source>
        <dbReference type="ARBA" id="ARBA00048462"/>
    </source>
</evidence>
<gene>
    <name evidence="7" type="primary">fabD</name>
    <name evidence="7" type="ORF">A6J77_008865</name>
</gene>
<keyword evidence="1 4" id="KW-0808">Transferase</keyword>
<dbReference type="InterPro" id="IPR014043">
    <property type="entry name" value="Acyl_transferase_dom"/>
</dbReference>
<dbReference type="Proteomes" id="UP000192813">
    <property type="component" value="Unassembled WGS sequence"/>
</dbReference>
<sequence length="310" mass="33596">MAIAFLYAGQGAQYTGMGQDLLNHHPEIATYFDKASEVLGYSMKDLCFQEDTQLNQTEYTQPAILTVSTAFTALLREAGITADYLAGLSLGEYTALVEAGVLSFEDAVDLVSHRGRFMQAAAPIGAGKMVAVMKAERALIEDICEQVCEASGQYVAPANYNTPKQIVIGGDASAVDTAVAKLTQAGVKKMVELNVSGPFHTALLSQASDQLVDYLDKFDFKPQRVPVISNTTATAHQDGQVKDLLIQQVMKPVKWSDSIEYLIEQGVDTVIEIGPGKTLSSFMKQINKEIKIYRVEDEETLQATIAGLKG</sequence>
<dbReference type="SUPFAM" id="SSF55048">
    <property type="entry name" value="Probable ACP-binding domain of malonyl-CoA ACP transacylase"/>
    <property type="match status" value="1"/>
</dbReference>
<evidence type="ECO:0000256" key="2">
    <source>
        <dbReference type="ARBA" id="ARBA00023315"/>
    </source>
</evidence>
<dbReference type="PIRSF" id="PIRSF000446">
    <property type="entry name" value="Mct"/>
    <property type="match status" value="1"/>
</dbReference>
<dbReference type="InterPro" id="IPR004410">
    <property type="entry name" value="Malonyl_CoA-ACP_transAc_FabD"/>
</dbReference>
<name>A0A2J9PPY3_9LACT</name>
<dbReference type="Gene3D" id="3.40.366.10">
    <property type="entry name" value="Malonyl-Coenzyme A Acyl Carrier Protein, domain 2"/>
    <property type="match status" value="1"/>
</dbReference>
<protein>
    <recommendedName>
        <fullName evidence="4">Malonyl CoA-acyl carrier protein transacylase</fullName>
        <ecNumber evidence="4">2.3.1.39</ecNumber>
    </recommendedName>
</protein>
<dbReference type="EC" id="2.3.1.39" evidence="4"/>
<accession>A0A2J9PPY3</accession>
<evidence type="ECO:0000256" key="4">
    <source>
        <dbReference type="PIRNR" id="PIRNR000446"/>
    </source>
</evidence>
<comment type="similarity">
    <text evidence="4">Belongs to the fabD family.</text>
</comment>
<dbReference type="SUPFAM" id="SSF52151">
    <property type="entry name" value="FabD/lysophospholipase-like"/>
    <property type="match status" value="1"/>
</dbReference>
<dbReference type="GO" id="GO:0004314">
    <property type="term" value="F:[acyl-carrier-protein] S-malonyltransferase activity"/>
    <property type="evidence" value="ECO:0007669"/>
    <property type="project" value="UniProtKB-EC"/>
</dbReference>
<evidence type="ECO:0000313" key="8">
    <source>
        <dbReference type="Proteomes" id="UP000192813"/>
    </source>
</evidence>
<dbReference type="Gene3D" id="3.30.70.250">
    <property type="entry name" value="Malonyl-CoA ACP transacylase, ACP-binding"/>
    <property type="match status" value="1"/>
</dbReference>
<organism evidence="7 8">
    <name type="scientific">Aerococcus viridans</name>
    <dbReference type="NCBI Taxonomy" id="1377"/>
    <lineage>
        <taxon>Bacteria</taxon>
        <taxon>Bacillati</taxon>
        <taxon>Bacillota</taxon>
        <taxon>Bacilli</taxon>
        <taxon>Lactobacillales</taxon>
        <taxon>Aerococcaceae</taxon>
        <taxon>Aerococcus</taxon>
    </lineage>
</organism>
<evidence type="ECO:0000259" key="6">
    <source>
        <dbReference type="SMART" id="SM00827"/>
    </source>
</evidence>
<proteinExistence type="inferred from homology"/>
<dbReference type="InterPro" id="IPR016036">
    <property type="entry name" value="Malonyl_transacylase_ACP-bd"/>
</dbReference>
<dbReference type="PANTHER" id="PTHR42681">
    <property type="entry name" value="MALONYL-COA-ACYL CARRIER PROTEIN TRANSACYLASE, MITOCHONDRIAL"/>
    <property type="match status" value="1"/>
</dbReference>
<evidence type="ECO:0000256" key="1">
    <source>
        <dbReference type="ARBA" id="ARBA00022679"/>
    </source>
</evidence>
<dbReference type="FunFam" id="3.30.70.250:FF:000001">
    <property type="entry name" value="Malonyl CoA-acyl carrier protein transacylase"/>
    <property type="match status" value="1"/>
</dbReference>
<feature type="active site" evidence="5">
    <location>
        <position position="89"/>
    </location>
</feature>
<dbReference type="InterPro" id="IPR001227">
    <property type="entry name" value="Ac_transferase_dom_sf"/>
</dbReference>
<dbReference type="AlphaFoldDB" id="A0A2J9PPY3"/>
<dbReference type="GO" id="GO:0005829">
    <property type="term" value="C:cytosol"/>
    <property type="evidence" value="ECO:0007669"/>
    <property type="project" value="TreeGrafter"/>
</dbReference>
<comment type="catalytic activity">
    <reaction evidence="3 4">
        <text>holo-[ACP] + malonyl-CoA = malonyl-[ACP] + CoA</text>
        <dbReference type="Rhea" id="RHEA:41792"/>
        <dbReference type="Rhea" id="RHEA-COMP:9623"/>
        <dbReference type="Rhea" id="RHEA-COMP:9685"/>
        <dbReference type="ChEBI" id="CHEBI:57287"/>
        <dbReference type="ChEBI" id="CHEBI:57384"/>
        <dbReference type="ChEBI" id="CHEBI:64479"/>
        <dbReference type="ChEBI" id="CHEBI:78449"/>
        <dbReference type="EC" id="2.3.1.39"/>
    </reaction>
</comment>
<dbReference type="SMART" id="SM00827">
    <property type="entry name" value="PKS_AT"/>
    <property type="match status" value="1"/>
</dbReference>
<dbReference type="InterPro" id="IPR050858">
    <property type="entry name" value="Mal-CoA-ACP_Trans/PKS_FabD"/>
</dbReference>
<dbReference type="NCBIfam" id="TIGR00128">
    <property type="entry name" value="fabD"/>
    <property type="match status" value="1"/>
</dbReference>
<dbReference type="GO" id="GO:0006633">
    <property type="term" value="P:fatty acid biosynthetic process"/>
    <property type="evidence" value="ECO:0007669"/>
    <property type="project" value="TreeGrafter"/>
</dbReference>
<dbReference type="EMBL" id="NBTM02000001">
    <property type="protein sequence ID" value="PNL92336.1"/>
    <property type="molecule type" value="Genomic_DNA"/>
</dbReference>